<sequence>MQVEHHELHREFPEYLEVMQALRKTDSSFSKIFDEYDSLTSEVERLEEEDIPVDDFTIEEMKKVRVLLKDKVYQILVAHKDSN</sequence>
<organism evidence="1 2">
    <name type="scientific">Candidatus Propionivibrio aalborgensis</name>
    <dbReference type="NCBI Taxonomy" id="1860101"/>
    <lineage>
        <taxon>Bacteria</taxon>
        <taxon>Pseudomonadati</taxon>
        <taxon>Pseudomonadota</taxon>
        <taxon>Betaproteobacteria</taxon>
        <taxon>Rhodocyclales</taxon>
        <taxon>Rhodocyclaceae</taxon>
        <taxon>Propionivibrio</taxon>
    </lineage>
</organism>
<accession>A0A1A8Y1K7</accession>
<evidence type="ECO:0000313" key="2">
    <source>
        <dbReference type="Proteomes" id="UP000199600"/>
    </source>
</evidence>
<gene>
    <name evidence="1" type="ORF">PROAA_830015</name>
</gene>
<evidence type="ECO:0000313" key="1">
    <source>
        <dbReference type="EMBL" id="SBT11015.1"/>
    </source>
</evidence>
<reference evidence="1 2" key="1">
    <citation type="submission" date="2016-06" db="EMBL/GenBank/DDBJ databases">
        <authorList>
            <person name="Kjaerup R.B."/>
            <person name="Dalgaard T.S."/>
            <person name="Juul-Madsen H.R."/>
        </authorList>
    </citation>
    <scope>NUCLEOTIDE SEQUENCE [LARGE SCALE GENOMIC DNA]</scope>
    <source>
        <strain evidence="1">2</strain>
    </source>
</reference>
<name>A0A1A8Y1K7_9RHOO</name>
<protein>
    <recommendedName>
        <fullName evidence="3">GTP-binding protein</fullName>
    </recommendedName>
</protein>
<dbReference type="RefSeq" id="WP_186412563.1">
    <property type="nucleotide sequence ID" value="NZ_FLQY01000388.1"/>
</dbReference>
<dbReference type="InterPro" id="IPR007420">
    <property type="entry name" value="DUF465"/>
</dbReference>
<dbReference type="Gene3D" id="6.10.280.50">
    <property type="match status" value="1"/>
</dbReference>
<dbReference type="InterPro" id="IPR038444">
    <property type="entry name" value="DUF465_sf"/>
</dbReference>
<dbReference type="AlphaFoldDB" id="A0A1A8Y1K7"/>
<dbReference type="EMBL" id="FLQY01000388">
    <property type="protein sequence ID" value="SBT11015.1"/>
    <property type="molecule type" value="Genomic_DNA"/>
</dbReference>
<dbReference type="Pfam" id="PF04325">
    <property type="entry name" value="DUF465"/>
    <property type="match status" value="1"/>
</dbReference>
<dbReference type="Proteomes" id="UP000199600">
    <property type="component" value="Unassembled WGS sequence"/>
</dbReference>
<proteinExistence type="predicted"/>
<evidence type="ECO:0008006" key="3">
    <source>
        <dbReference type="Google" id="ProtNLM"/>
    </source>
</evidence>
<keyword evidence="2" id="KW-1185">Reference proteome</keyword>